<dbReference type="RefSeq" id="WP_190956214.1">
    <property type="nucleotide sequence ID" value="NZ_JACJTU010000015.1"/>
</dbReference>
<protein>
    <submittedName>
        <fullName evidence="1">Uncharacterized protein</fullName>
    </submittedName>
</protein>
<evidence type="ECO:0000313" key="1">
    <source>
        <dbReference type="EMBL" id="MBD2735559.1"/>
    </source>
</evidence>
<dbReference type="Proteomes" id="UP000637383">
    <property type="component" value="Unassembled WGS sequence"/>
</dbReference>
<accession>A0ABR8K7T0</accession>
<organism evidence="1 2">
    <name type="scientific">Nostoc paludosum FACHB-159</name>
    <dbReference type="NCBI Taxonomy" id="2692908"/>
    <lineage>
        <taxon>Bacteria</taxon>
        <taxon>Bacillati</taxon>
        <taxon>Cyanobacteriota</taxon>
        <taxon>Cyanophyceae</taxon>
        <taxon>Nostocales</taxon>
        <taxon>Nostocaceae</taxon>
        <taxon>Nostoc</taxon>
    </lineage>
</organism>
<comment type="caution">
    <text evidence="1">The sequence shown here is derived from an EMBL/GenBank/DDBJ whole genome shotgun (WGS) entry which is preliminary data.</text>
</comment>
<name>A0ABR8K7T0_9NOSO</name>
<sequence length="49" mass="5788">MLIGRILLRNTYDIPSRRSHLIITLLVNLLLTSNVMRRFAFYVILIQES</sequence>
<dbReference type="EMBL" id="JACJTU010000015">
    <property type="protein sequence ID" value="MBD2735559.1"/>
    <property type="molecule type" value="Genomic_DNA"/>
</dbReference>
<reference evidence="1 2" key="1">
    <citation type="journal article" date="2020" name="ISME J.">
        <title>Comparative genomics reveals insights into cyanobacterial evolution and habitat adaptation.</title>
        <authorList>
            <person name="Chen M.Y."/>
            <person name="Teng W.K."/>
            <person name="Zhao L."/>
            <person name="Hu C.X."/>
            <person name="Zhou Y.K."/>
            <person name="Han B.P."/>
            <person name="Song L.R."/>
            <person name="Shu W.S."/>
        </authorList>
    </citation>
    <scope>NUCLEOTIDE SEQUENCE [LARGE SCALE GENOMIC DNA]</scope>
    <source>
        <strain evidence="1 2">FACHB-159</strain>
    </source>
</reference>
<keyword evidence="2" id="KW-1185">Reference proteome</keyword>
<proteinExistence type="predicted"/>
<evidence type="ECO:0000313" key="2">
    <source>
        <dbReference type="Proteomes" id="UP000637383"/>
    </source>
</evidence>
<gene>
    <name evidence="1" type="ORF">H6H03_16945</name>
</gene>